<gene>
    <name evidence="2" type="ORF">PR048_016440</name>
</gene>
<dbReference type="Proteomes" id="UP001159363">
    <property type="component" value="Chromosome 4"/>
</dbReference>
<keyword evidence="3" id="KW-1185">Reference proteome</keyword>
<comment type="caution">
    <text evidence="2">The sequence shown here is derived from an EMBL/GenBank/DDBJ whole genome shotgun (WGS) entry which is preliminary data.</text>
</comment>
<accession>A0ABQ9HJS3</accession>
<name>A0ABQ9HJS3_9NEOP</name>
<protein>
    <submittedName>
        <fullName evidence="2">Uncharacterized protein</fullName>
    </submittedName>
</protein>
<evidence type="ECO:0000313" key="2">
    <source>
        <dbReference type="EMBL" id="KAJ8884583.1"/>
    </source>
</evidence>
<reference evidence="2 3" key="1">
    <citation type="submission" date="2023-02" db="EMBL/GenBank/DDBJ databases">
        <title>LHISI_Scaffold_Assembly.</title>
        <authorList>
            <person name="Stuart O.P."/>
            <person name="Cleave R."/>
            <person name="Magrath M.J.L."/>
            <person name="Mikheyev A.S."/>
        </authorList>
    </citation>
    <scope>NUCLEOTIDE SEQUENCE [LARGE SCALE GENOMIC DNA]</scope>
    <source>
        <strain evidence="2">Daus_M_001</strain>
        <tissue evidence="2">Leg muscle</tissue>
    </source>
</reference>
<sequence length="192" mass="21907">MGRNVVLDEDFLLPSHTGVSGSVFWNPASTVNDNSSPGSLMQPMRVTEVSMEKYRNEGAGKTGGPRENPPTNGIVRHDSHVRKSGTRPEIKLCSPWWEASGLTARPPRPLLHIGGRFDRRVFKWEFPKLSFKRPRTDTYRTCDKLTEEIKSSVGVGRFPSYLLGENYTKERQKKHRNFFLPRLCSVNILRVH</sequence>
<evidence type="ECO:0000313" key="3">
    <source>
        <dbReference type="Proteomes" id="UP001159363"/>
    </source>
</evidence>
<organism evidence="2 3">
    <name type="scientific">Dryococelus australis</name>
    <dbReference type="NCBI Taxonomy" id="614101"/>
    <lineage>
        <taxon>Eukaryota</taxon>
        <taxon>Metazoa</taxon>
        <taxon>Ecdysozoa</taxon>
        <taxon>Arthropoda</taxon>
        <taxon>Hexapoda</taxon>
        <taxon>Insecta</taxon>
        <taxon>Pterygota</taxon>
        <taxon>Neoptera</taxon>
        <taxon>Polyneoptera</taxon>
        <taxon>Phasmatodea</taxon>
        <taxon>Verophasmatodea</taxon>
        <taxon>Anareolatae</taxon>
        <taxon>Phasmatidae</taxon>
        <taxon>Eurycanthinae</taxon>
        <taxon>Dryococelus</taxon>
    </lineage>
</organism>
<feature type="region of interest" description="Disordered" evidence="1">
    <location>
        <begin position="56"/>
        <end position="81"/>
    </location>
</feature>
<evidence type="ECO:0000256" key="1">
    <source>
        <dbReference type="SAM" id="MobiDB-lite"/>
    </source>
</evidence>
<proteinExistence type="predicted"/>
<dbReference type="EMBL" id="JARBHB010000005">
    <property type="protein sequence ID" value="KAJ8884583.1"/>
    <property type="molecule type" value="Genomic_DNA"/>
</dbReference>